<accession>A0A0E9SYM1</accession>
<dbReference type="EMBL" id="GBXM01062128">
    <property type="protein sequence ID" value="JAH46449.1"/>
    <property type="molecule type" value="Transcribed_RNA"/>
</dbReference>
<name>A0A0E9SYM1_ANGAN</name>
<dbReference type="AlphaFoldDB" id="A0A0E9SYM1"/>
<proteinExistence type="predicted"/>
<protein>
    <submittedName>
        <fullName evidence="1">Uncharacterized protein</fullName>
    </submittedName>
</protein>
<reference evidence="1" key="1">
    <citation type="submission" date="2014-11" db="EMBL/GenBank/DDBJ databases">
        <authorList>
            <person name="Amaro Gonzalez C."/>
        </authorList>
    </citation>
    <scope>NUCLEOTIDE SEQUENCE</scope>
</reference>
<organism evidence="1">
    <name type="scientific">Anguilla anguilla</name>
    <name type="common">European freshwater eel</name>
    <name type="synonym">Muraena anguilla</name>
    <dbReference type="NCBI Taxonomy" id="7936"/>
    <lineage>
        <taxon>Eukaryota</taxon>
        <taxon>Metazoa</taxon>
        <taxon>Chordata</taxon>
        <taxon>Craniata</taxon>
        <taxon>Vertebrata</taxon>
        <taxon>Euteleostomi</taxon>
        <taxon>Actinopterygii</taxon>
        <taxon>Neopterygii</taxon>
        <taxon>Teleostei</taxon>
        <taxon>Anguilliformes</taxon>
        <taxon>Anguillidae</taxon>
        <taxon>Anguilla</taxon>
    </lineage>
</organism>
<evidence type="ECO:0000313" key="1">
    <source>
        <dbReference type="EMBL" id="JAH46449.1"/>
    </source>
</evidence>
<reference evidence="1" key="2">
    <citation type="journal article" date="2015" name="Fish Shellfish Immunol.">
        <title>Early steps in the European eel (Anguilla anguilla)-Vibrio vulnificus interaction in the gills: Role of the RtxA13 toxin.</title>
        <authorList>
            <person name="Callol A."/>
            <person name="Pajuelo D."/>
            <person name="Ebbesson L."/>
            <person name="Teles M."/>
            <person name="MacKenzie S."/>
            <person name="Amaro C."/>
        </authorList>
    </citation>
    <scope>NUCLEOTIDE SEQUENCE</scope>
</reference>
<sequence length="87" mass="9539">MYTRPQGSYAQYSIPSVLVVSRTGPLHYWYNGCAFVISEVFLFYSRCLTCKCKPTLCSTALGELSAKAFLVNKSDGLLQIGLLACSS</sequence>